<evidence type="ECO:0000313" key="2">
    <source>
        <dbReference type="Proteomes" id="UP000034290"/>
    </source>
</evidence>
<name>A0A0G1Y1X9_9BACT</name>
<comment type="caution">
    <text evidence="1">The sequence shown here is derived from an EMBL/GenBank/DDBJ whole genome shotgun (WGS) entry which is preliminary data.</text>
</comment>
<dbReference type="Proteomes" id="UP000034290">
    <property type="component" value="Unassembled WGS sequence"/>
</dbReference>
<reference evidence="1 2" key="1">
    <citation type="journal article" date="2015" name="Nature">
        <title>rRNA introns, odd ribosomes, and small enigmatic genomes across a large radiation of phyla.</title>
        <authorList>
            <person name="Brown C.T."/>
            <person name="Hug L.A."/>
            <person name="Thomas B.C."/>
            <person name="Sharon I."/>
            <person name="Castelle C.J."/>
            <person name="Singh A."/>
            <person name="Wilkins M.J."/>
            <person name="Williams K.H."/>
            <person name="Banfield J.F."/>
        </authorList>
    </citation>
    <scope>NUCLEOTIDE SEQUENCE [LARGE SCALE GENOMIC DNA]</scope>
</reference>
<accession>A0A0G1Y1X9</accession>
<protein>
    <submittedName>
        <fullName evidence="1">Uncharacterized protein</fullName>
    </submittedName>
</protein>
<organism evidence="1 2">
    <name type="scientific">Candidatus Giovannonibacteria bacterium GW2011_GWA2_53_7</name>
    <dbReference type="NCBI Taxonomy" id="1618650"/>
    <lineage>
        <taxon>Bacteria</taxon>
        <taxon>Candidatus Giovannoniibacteriota</taxon>
    </lineage>
</organism>
<sequence>MKRPPALSKETLRLLSFCSLCRTENEHVDVRLMGSEGEIGVWHIRTKTCGHALLAMVLKNKELVSTVGIVTDLSAEDVRRMLCQRSVSLNDVLRTHQSFGDPAYLKTLLERTA</sequence>
<dbReference type="EMBL" id="LCRM01000003">
    <property type="protein sequence ID" value="KKW37130.1"/>
    <property type="molecule type" value="Genomic_DNA"/>
</dbReference>
<dbReference type="AlphaFoldDB" id="A0A0G1Y1X9"/>
<proteinExistence type="predicted"/>
<evidence type="ECO:0000313" key="1">
    <source>
        <dbReference type="EMBL" id="KKW37130.1"/>
    </source>
</evidence>
<gene>
    <name evidence="1" type="ORF">UY81_C0003G0010</name>
</gene>